<gene>
    <name evidence="1" type="ORF">OXX778_LOCUS4367</name>
</gene>
<organism evidence="1 2">
    <name type="scientific">Brachionus calyciflorus</name>
    <dbReference type="NCBI Taxonomy" id="104777"/>
    <lineage>
        <taxon>Eukaryota</taxon>
        <taxon>Metazoa</taxon>
        <taxon>Spiralia</taxon>
        <taxon>Gnathifera</taxon>
        <taxon>Rotifera</taxon>
        <taxon>Eurotatoria</taxon>
        <taxon>Monogononta</taxon>
        <taxon>Pseudotrocha</taxon>
        <taxon>Ploima</taxon>
        <taxon>Brachionidae</taxon>
        <taxon>Brachionus</taxon>
    </lineage>
</organism>
<evidence type="ECO:0000313" key="1">
    <source>
        <dbReference type="EMBL" id="CAF0759791.1"/>
    </source>
</evidence>
<keyword evidence="2" id="KW-1185">Reference proteome</keyword>
<reference evidence="1" key="1">
    <citation type="submission" date="2021-02" db="EMBL/GenBank/DDBJ databases">
        <authorList>
            <person name="Nowell W R."/>
        </authorList>
    </citation>
    <scope>NUCLEOTIDE SEQUENCE</scope>
    <source>
        <strain evidence="1">Ploen Becks lab</strain>
    </source>
</reference>
<name>A0A813PYC7_9BILA</name>
<comment type="caution">
    <text evidence="1">The sequence shown here is derived from an EMBL/GenBank/DDBJ whole genome shotgun (WGS) entry which is preliminary data.</text>
</comment>
<dbReference type="AlphaFoldDB" id="A0A813PYC7"/>
<dbReference type="Proteomes" id="UP000663879">
    <property type="component" value="Unassembled WGS sequence"/>
</dbReference>
<evidence type="ECO:0000313" key="2">
    <source>
        <dbReference type="Proteomes" id="UP000663879"/>
    </source>
</evidence>
<sequence>MWLIHRFITELKCPNNQLPINSECRSPISDDQLCSPLSDFCQNLDSKCIKKDVSSNFVCGKCKENQFININSICVDKIKDDQICQNILDKCVNPKFSCQENADGDLRCRNVKIGGICSSILDQCVDPLHVCLKKKATDKNRYCLKCDILTHFTDVDLTCKKKIANGKVCKSPFNQCQTLGYSCLRK</sequence>
<dbReference type="EMBL" id="CAJNOC010000423">
    <property type="protein sequence ID" value="CAF0759791.1"/>
    <property type="molecule type" value="Genomic_DNA"/>
</dbReference>
<proteinExistence type="predicted"/>
<protein>
    <submittedName>
        <fullName evidence="1">Uncharacterized protein</fullName>
    </submittedName>
</protein>
<accession>A0A813PYC7</accession>